<sequence>MKGGSCLKGPVTWRTFVERLMAVVILQVNWLMQSSMSEIEFILGFPGILLWMISPKDVQFVMLIFLAGAARLVLVLISKKTGLWSLERSLYEVASPADMFFKMPKSRVLQEGWL</sequence>
<name>A0A4Y2QRQ4_ARAVE</name>
<feature type="transmembrane region" description="Helical" evidence="1">
    <location>
        <begin position="12"/>
        <end position="32"/>
    </location>
</feature>
<comment type="caution">
    <text evidence="2">The sequence shown here is derived from an EMBL/GenBank/DDBJ whole genome shotgun (WGS) entry which is preliminary data.</text>
</comment>
<keyword evidence="1" id="KW-1133">Transmembrane helix</keyword>
<protein>
    <submittedName>
        <fullName evidence="2">Uncharacterized protein</fullName>
    </submittedName>
</protein>
<evidence type="ECO:0000256" key="1">
    <source>
        <dbReference type="SAM" id="Phobius"/>
    </source>
</evidence>
<dbReference type="EMBL" id="BGPR01014590">
    <property type="protein sequence ID" value="GBN65885.1"/>
    <property type="molecule type" value="Genomic_DNA"/>
</dbReference>
<keyword evidence="3" id="KW-1185">Reference proteome</keyword>
<evidence type="ECO:0000313" key="3">
    <source>
        <dbReference type="Proteomes" id="UP000499080"/>
    </source>
</evidence>
<feature type="transmembrane region" description="Helical" evidence="1">
    <location>
        <begin position="60"/>
        <end position="78"/>
    </location>
</feature>
<accession>A0A4Y2QRQ4</accession>
<dbReference type="Proteomes" id="UP000499080">
    <property type="component" value="Unassembled WGS sequence"/>
</dbReference>
<organism evidence="2 3">
    <name type="scientific">Araneus ventricosus</name>
    <name type="common">Orbweaver spider</name>
    <name type="synonym">Epeira ventricosa</name>
    <dbReference type="NCBI Taxonomy" id="182803"/>
    <lineage>
        <taxon>Eukaryota</taxon>
        <taxon>Metazoa</taxon>
        <taxon>Ecdysozoa</taxon>
        <taxon>Arthropoda</taxon>
        <taxon>Chelicerata</taxon>
        <taxon>Arachnida</taxon>
        <taxon>Araneae</taxon>
        <taxon>Araneomorphae</taxon>
        <taxon>Entelegynae</taxon>
        <taxon>Araneoidea</taxon>
        <taxon>Araneidae</taxon>
        <taxon>Araneus</taxon>
    </lineage>
</organism>
<gene>
    <name evidence="2" type="ORF">AVEN_223681_1</name>
</gene>
<reference evidence="2 3" key="1">
    <citation type="journal article" date="2019" name="Sci. Rep.">
        <title>Orb-weaving spider Araneus ventricosus genome elucidates the spidroin gene catalogue.</title>
        <authorList>
            <person name="Kono N."/>
            <person name="Nakamura H."/>
            <person name="Ohtoshi R."/>
            <person name="Moran D.A.P."/>
            <person name="Shinohara A."/>
            <person name="Yoshida Y."/>
            <person name="Fujiwara M."/>
            <person name="Mori M."/>
            <person name="Tomita M."/>
            <person name="Arakawa K."/>
        </authorList>
    </citation>
    <scope>NUCLEOTIDE SEQUENCE [LARGE SCALE GENOMIC DNA]</scope>
</reference>
<proteinExistence type="predicted"/>
<keyword evidence="1" id="KW-0812">Transmembrane</keyword>
<evidence type="ECO:0000313" key="2">
    <source>
        <dbReference type="EMBL" id="GBN65885.1"/>
    </source>
</evidence>
<keyword evidence="1" id="KW-0472">Membrane</keyword>
<dbReference type="AlphaFoldDB" id="A0A4Y2QRQ4"/>